<gene>
    <name evidence="2" type="ORF">IDJ75_09640</name>
</gene>
<dbReference type="EMBL" id="JACWMW010000002">
    <property type="protein sequence ID" value="MBD1385537.1"/>
    <property type="molecule type" value="Genomic_DNA"/>
</dbReference>
<dbReference type="SUPFAM" id="SSF55729">
    <property type="entry name" value="Acyl-CoA N-acyltransferases (Nat)"/>
    <property type="match status" value="1"/>
</dbReference>
<comment type="caution">
    <text evidence="2">The sequence shown here is derived from an EMBL/GenBank/DDBJ whole genome shotgun (WGS) entry which is preliminary data.</text>
</comment>
<dbReference type="Proteomes" id="UP000618754">
    <property type="component" value="Unassembled WGS sequence"/>
</dbReference>
<reference evidence="2 3" key="1">
    <citation type="submission" date="2020-09" db="EMBL/GenBank/DDBJ databases">
        <title>Novel species of Mucilaginibacter isolated from a glacier on the Tibetan Plateau.</title>
        <authorList>
            <person name="Liu Q."/>
            <person name="Xin Y.-H."/>
        </authorList>
    </citation>
    <scope>NUCLEOTIDE SEQUENCE [LARGE SCALE GENOMIC DNA]</scope>
    <source>
        <strain evidence="2 3">CGMCC 1.13878</strain>
    </source>
</reference>
<evidence type="ECO:0000313" key="2">
    <source>
        <dbReference type="EMBL" id="MBD1385537.1"/>
    </source>
</evidence>
<dbReference type="RefSeq" id="WP_191175406.1">
    <property type="nucleotide sequence ID" value="NZ_JACWMW010000002.1"/>
</dbReference>
<organism evidence="2 3">
    <name type="scientific">Mucilaginibacter rigui</name>
    <dbReference type="NCBI Taxonomy" id="534635"/>
    <lineage>
        <taxon>Bacteria</taxon>
        <taxon>Pseudomonadati</taxon>
        <taxon>Bacteroidota</taxon>
        <taxon>Sphingobacteriia</taxon>
        <taxon>Sphingobacteriales</taxon>
        <taxon>Sphingobacteriaceae</taxon>
        <taxon>Mucilaginibacter</taxon>
    </lineage>
</organism>
<dbReference type="Pfam" id="PF00583">
    <property type="entry name" value="Acetyltransf_1"/>
    <property type="match status" value="1"/>
</dbReference>
<sequence length="157" mass="17822">MPEIEYLTSLTEQQKQVALEIWNAEYPKQLCMPGMAEFNTFLDSLVNPAYFLLKDKGAGFIGWATVFYREGSRCFFIMLSGGAHGKGYGTALLNALKAKEDTLFGWVIDHDNDVKANGTRYPSPLNFYRKNNFKINNHLRLETEVLSAVNITWQANT</sequence>
<evidence type="ECO:0000313" key="3">
    <source>
        <dbReference type="Proteomes" id="UP000618754"/>
    </source>
</evidence>
<keyword evidence="3" id="KW-1185">Reference proteome</keyword>
<feature type="domain" description="N-acetyltransferase" evidence="1">
    <location>
        <begin position="5"/>
        <end position="152"/>
    </location>
</feature>
<dbReference type="Gene3D" id="3.40.630.30">
    <property type="match status" value="1"/>
</dbReference>
<evidence type="ECO:0000259" key="1">
    <source>
        <dbReference type="PROSITE" id="PS51186"/>
    </source>
</evidence>
<accession>A0ABR7X4M6</accession>
<dbReference type="PROSITE" id="PS51186">
    <property type="entry name" value="GNAT"/>
    <property type="match status" value="1"/>
</dbReference>
<name>A0ABR7X4M6_9SPHI</name>
<proteinExistence type="predicted"/>
<dbReference type="InterPro" id="IPR016181">
    <property type="entry name" value="Acyl_CoA_acyltransferase"/>
</dbReference>
<dbReference type="InterPro" id="IPR000182">
    <property type="entry name" value="GNAT_dom"/>
</dbReference>
<protein>
    <submittedName>
        <fullName evidence="2">GNAT family N-acetyltransferase</fullName>
    </submittedName>
</protein>